<sequence>MIMAGDLDAARPSAKKAFVNGNDNDERQMTCDLKRVSTKQNTKKKEKDNHDHNRLQIKDMNNTNKKDLNKEENNDSECNSRFPKCPSRRDI</sequence>
<comment type="caution">
    <text evidence="2">The sequence shown here is derived from an EMBL/GenBank/DDBJ whole genome shotgun (WGS) entry which is preliminary data.</text>
</comment>
<gene>
    <name evidence="2" type="ORF">RFI_35528</name>
</gene>
<proteinExistence type="predicted"/>
<accession>X6LKP5</accession>
<feature type="compositionally biased region" description="Basic and acidic residues" evidence="1">
    <location>
        <begin position="24"/>
        <end position="35"/>
    </location>
</feature>
<name>X6LKP5_RETFI</name>
<feature type="region of interest" description="Disordered" evidence="1">
    <location>
        <begin position="1"/>
        <end position="91"/>
    </location>
</feature>
<evidence type="ECO:0000313" key="2">
    <source>
        <dbReference type="EMBL" id="ETO01911.1"/>
    </source>
</evidence>
<reference evidence="2 3" key="1">
    <citation type="journal article" date="2013" name="Curr. Biol.">
        <title>The Genome of the Foraminiferan Reticulomyxa filosa.</title>
        <authorList>
            <person name="Glockner G."/>
            <person name="Hulsmann N."/>
            <person name="Schleicher M."/>
            <person name="Noegel A.A."/>
            <person name="Eichinger L."/>
            <person name="Gallinger C."/>
            <person name="Pawlowski J."/>
            <person name="Sierra R."/>
            <person name="Euteneuer U."/>
            <person name="Pillet L."/>
            <person name="Moustafa A."/>
            <person name="Platzer M."/>
            <person name="Groth M."/>
            <person name="Szafranski K."/>
            <person name="Schliwa M."/>
        </authorList>
    </citation>
    <scope>NUCLEOTIDE SEQUENCE [LARGE SCALE GENOMIC DNA]</scope>
</reference>
<organism evidence="2 3">
    <name type="scientific">Reticulomyxa filosa</name>
    <dbReference type="NCBI Taxonomy" id="46433"/>
    <lineage>
        <taxon>Eukaryota</taxon>
        <taxon>Sar</taxon>
        <taxon>Rhizaria</taxon>
        <taxon>Retaria</taxon>
        <taxon>Foraminifera</taxon>
        <taxon>Monothalamids</taxon>
        <taxon>Reticulomyxidae</taxon>
        <taxon>Reticulomyxa</taxon>
    </lineage>
</organism>
<protein>
    <submittedName>
        <fullName evidence="2">Uncharacterized protein</fullName>
    </submittedName>
</protein>
<evidence type="ECO:0000256" key="1">
    <source>
        <dbReference type="SAM" id="MobiDB-lite"/>
    </source>
</evidence>
<dbReference type="Proteomes" id="UP000023152">
    <property type="component" value="Unassembled WGS sequence"/>
</dbReference>
<dbReference type="AlphaFoldDB" id="X6LKP5"/>
<keyword evidence="3" id="KW-1185">Reference proteome</keyword>
<feature type="compositionally biased region" description="Basic and acidic residues" evidence="1">
    <location>
        <begin position="43"/>
        <end position="57"/>
    </location>
</feature>
<dbReference type="EMBL" id="ASPP01037129">
    <property type="protein sequence ID" value="ETO01911.1"/>
    <property type="molecule type" value="Genomic_DNA"/>
</dbReference>
<evidence type="ECO:0000313" key="3">
    <source>
        <dbReference type="Proteomes" id="UP000023152"/>
    </source>
</evidence>
<feature type="compositionally biased region" description="Basic and acidic residues" evidence="1">
    <location>
        <begin position="64"/>
        <end position="73"/>
    </location>
</feature>